<evidence type="ECO:0008006" key="3">
    <source>
        <dbReference type="Google" id="ProtNLM"/>
    </source>
</evidence>
<evidence type="ECO:0000313" key="2">
    <source>
        <dbReference type="Proteomes" id="UP000690515"/>
    </source>
</evidence>
<name>A0ABS5ZIQ8_9GAMM</name>
<accession>A0ABS5ZIQ8</accession>
<dbReference type="EMBL" id="JAGSOY010000112">
    <property type="protein sequence ID" value="MBU2713864.1"/>
    <property type="molecule type" value="Genomic_DNA"/>
</dbReference>
<proteinExistence type="predicted"/>
<organism evidence="1 2">
    <name type="scientific">Zooshikella harenae</name>
    <dbReference type="NCBI Taxonomy" id="2827238"/>
    <lineage>
        <taxon>Bacteria</taxon>
        <taxon>Pseudomonadati</taxon>
        <taxon>Pseudomonadota</taxon>
        <taxon>Gammaproteobacteria</taxon>
        <taxon>Oceanospirillales</taxon>
        <taxon>Zooshikellaceae</taxon>
        <taxon>Zooshikella</taxon>
    </lineage>
</organism>
<keyword evidence="2" id="KW-1185">Reference proteome</keyword>
<comment type="caution">
    <text evidence="1">The sequence shown here is derived from an EMBL/GenBank/DDBJ whole genome shotgun (WGS) entry which is preliminary data.</text>
</comment>
<dbReference type="RefSeq" id="WP_215822143.1">
    <property type="nucleotide sequence ID" value="NZ_JAGSOY010000112.1"/>
</dbReference>
<evidence type="ECO:0000313" key="1">
    <source>
        <dbReference type="EMBL" id="MBU2713864.1"/>
    </source>
</evidence>
<reference evidence="1 2" key="1">
    <citation type="submission" date="2021-04" db="EMBL/GenBank/DDBJ databases">
        <authorList>
            <person name="Pira H."/>
            <person name="Risdian C."/>
            <person name="Wink J."/>
        </authorList>
    </citation>
    <scope>NUCLEOTIDE SEQUENCE [LARGE SCALE GENOMIC DNA]</scope>
    <source>
        <strain evidence="1 2">WH53</strain>
    </source>
</reference>
<protein>
    <recommendedName>
        <fullName evidence="3">MSP domain-containing protein</fullName>
    </recommendedName>
</protein>
<gene>
    <name evidence="1" type="ORF">KCG35_22685</name>
</gene>
<dbReference type="Proteomes" id="UP000690515">
    <property type="component" value="Unassembled WGS sequence"/>
</dbReference>
<sequence>MQIIFTNISGSNLVFSNDIKPNIWSIPDREKPPFDFQYGPIDIEIEPNATFAFVARIDVSMLNDVNDKLAFQVITKNHKQLTPDYISVSRINFRCN</sequence>